<protein>
    <recommendedName>
        <fullName evidence="5">Peptidase M10 metallopeptidase domain-containing protein</fullName>
    </recommendedName>
</protein>
<reference evidence="6" key="1">
    <citation type="submission" date="2023-06" db="EMBL/GenBank/DDBJ databases">
        <title>Genome-scale phylogeny and comparative genomics of the fungal order Sordariales.</title>
        <authorList>
            <consortium name="Lawrence Berkeley National Laboratory"/>
            <person name="Hensen N."/>
            <person name="Bonometti L."/>
            <person name="Westerberg I."/>
            <person name="Brannstrom I.O."/>
            <person name="Guillou S."/>
            <person name="Cros-Aarteil S."/>
            <person name="Calhoun S."/>
            <person name="Haridas S."/>
            <person name="Kuo A."/>
            <person name="Mondo S."/>
            <person name="Pangilinan J."/>
            <person name="Riley R."/>
            <person name="Labutti K."/>
            <person name="Andreopoulos B."/>
            <person name="Lipzen A."/>
            <person name="Chen C."/>
            <person name="Yanf M."/>
            <person name="Daum C."/>
            <person name="Ng V."/>
            <person name="Clum A."/>
            <person name="Steindorff A."/>
            <person name="Ohm R."/>
            <person name="Martin F."/>
            <person name="Silar P."/>
            <person name="Natvig D."/>
            <person name="Lalanne C."/>
            <person name="Gautier V."/>
            <person name="Ament-Velasquez S.L."/>
            <person name="Kruys A."/>
            <person name="Hutchinson M.I."/>
            <person name="Powell A.J."/>
            <person name="Barry K."/>
            <person name="Miller A.N."/>
            <person name="Grigoriev I.V."/>
            <person name="Debuchy R."/>
            <person name="Gladieux P."/>
            <person name="Thoren M.H."/>
            <person name="Johannesson H."/>
        </authorList>
    </citation>
    <scope>NUCLEOTIDE SEQUENCE</scope>
    <source>
        <strain evidence="6">SMH4607-1</strain>
    </source>
</reference>
<name>A0AA39ZXT2_9PEZI</name>
<evidence type="ECO:0000256" key="1">
    <source>
        <dbReference type="ARBA" id="ARBA00022670"/>
    </source>
</evidence>
<evidence type="ECO:0000259" key="5">
    <source>
        <dbReference type="Pfam" id="PF00413"/>
    </source>
</evidence>
<comment type="caution">
    <text evidence="6">The sequence shown here is derived from an EMBL/GenBank/DDBJ whole genome shotgun (WGS) entry which is preliminary data.</text>
</comment>
<keyword evidence="4" id="KW-0862">Zinc</keyword>
<dbReference type="GO" id="GO:0004222">
    <property type="term" value="F:metalloendopeptidase activity"/>
    <property type="evidence" value="ECO:0007669"/>
    <property type="project" value="InterPro"/>
</dbReference>
<accession>A0AA39ZXT2</accession>
<dbReference type="EMBL" id="JAUKUA010000007">
    <property type="protein sequence ID" value="KAK0705459.1"/>
    <property type="molecule type" value="Genomic_DNA"/>
</dbReference>
<dbReference type="Proteomes" id="UP001172102">
    <property type="component" value="Unassembled WGS sequence"/>
</dbReference>
<dbReference type="Gene3D" id="3.40.390.10">
    <property type="entry name" value="Collagenase (Catalytic Domain)"/>
    <property type="match status" value="1"/>
</dbReference>
<dbReference type="GO" id="GO:0006508">
    <property type="term" value="P:proteolysis"/>
    <property type="evidence" value="ECO:0007669"/>
    <property type="project" value="UniProtKB-KW"/>
</dbReference>
<evidence type="ECO:0000256" key="2">
    <source>
        <dbReference type="ARBA" id="ARBA00022723"/>
    </source>
</evidence>
<evidence type="ECO:0000256" key="3">
    <source>
        <dbReference type="ARBA" id="ARBA00022801"/>
    </source>
</evidence>
<proteinExistence type="predicted"/>
<dbReference type="InterPro" id="IPR024079">
    <property type="entry name" value="MetalloPept_cat_dom_sf"/>
</dbReference>
<organism evidence="6 7">
    <name type="scientific">Lasiosphaeris hirsuta</name>
    <dbReference type="NCBI Taxonomy" id="260670"/>
    <lineage>
        <taxon>Eukaryota</taxon>
        <taxon>Fungi</taxon>
        <taxon>Dikarya</taxon>
        <taxon>Ascomycota</taxon>
        <taxon>Pezizomycotina</taxon>
        <taxon>Sordariomycetes</taxon>
        <taxon>Sordariomycetidae</taxon>
        <taxon>Sordariales</taxon>
        <taxon>Lasiosphaeriaceae</taxon>
        <taxon>Lasiosphaeris</taxon>
    </lineage>
</organism>
<dbReference type="GO" id="GO:0031012">
    <property type="term" value="C:extracellular matrix"/>
    <property type="evidence" value="ECO:0007669"/>
    <property type="project" value="InterPro"/>
</dbReference>
<keyword evidence="1" id="KW-0645">Protease</keyword>
<evidence type="ECO:0000313" key="6">
    <source>
        <dbReference type="EMBL" id="KAK0705459.1"/>
    </source>
</evidence>
<keyword evidence="2" id="KW-0479">Metal-binding</keyword>
<feature type="domain" description="Peptidase M10 metallopeptidase" evidence="5">
    <location>
        <begin position="148"/>
        <end position="267"/>
    </location>
</feature>
<keyword evidence="3" id="KW-0378">Hydrolase</keyword>
<keyword evidence="7" id="KW-1185">Reference proteome</keyword>
<gene>
    <name evidence="6" type="ORF">B0H67DRAFT_687628</name>
</gene>
<dbReference type="Pfam" id="PF00413">
    <property type="entry name" value="Peptidase_M10"/>
    <property type="match status" value="1"/>
</dbReference>
<dbReference type="AlphaFoldDB" id="A0AA39ZXT2"/>
<dbReference type="SUPFAM" id="SSF55486">
    <property type="entry name" value="Metalloproteases ('zincins'), catalytic domain"/>
    <property type="match status" value="1"/>
</dbReference>
<sequence>MAAQSSREAADLPSCMLVGLRAPTFPSGVSHDGTTLFSTDEDNSSNLNIPATNQDDRVLYTVLSLTLALSAASYFSQDGWIKGIVPVPVFITVHFVAVYKIACFAIKTQTPLLDTVEVSSCSIGYTCITEFSDPFSAQIGYIDHIPRWARRSEPLKYVICAETFPNLDDSLWVASELRRAMDQWKGVGVRFQLVGRSCEAHFRVTYQALPANGDTNALASAFLPNADACPDKRTLRIYRLAFANSHREHLSNILSHEVGHILGLRHEFSMEGEPRWWSATWGKRNRGSVMEYHPSVSMLVNQQDLDDLERFYASAMTDYLGKPVRDFTPPSVVYPVNELP</sequence>
<evidence type="ECO:0000256" key="4">
    <source>
        <dbReference type="ARBA" id="ARBA00022833"/>
    </source>
</evidence>
<dbReference type="GO" id="GO:0008270">
    <property type="term" value="F:zinc ion binding"/>
    <property type="evidence" value="ECO:0007669"/>
    <property type="project" value="InterPro"/>
</dbReference>
<dbReference type="InterPro" id="IPR001818">
    <property type="entry name" value="Pept_M10_metallopeptidase"/>
</dbReference>
<evidence type="ECO:0000313" key="7">
    <source>
        <dbReference type="Proteomes" id="UP001172102"/>
    </source>
</evidence>